<dbReference type="InterPro" id="IPR051465">
    <property type="entry name" value="Cell_Envelope_Struct_Comp"/>
</dbReference>
<dbReference type="PANTHER" id="PTHR43308">
    <property type="entry name" value="OUTER MEMBRANE PROTEIN ALPHA-RELATED"/>
    <property type="match status" value="1"/>
</dbReference>
<feature type="domain" description="SLH" evidence="2">
    <location>
        <begin position="376"/>
        <end position="440"/>
    </location>
</feature>
<organism evidence="3 4">
    <name type="scientific">Candidatus Scatousia excrementipullorum</name>
    <dbReference type="NCBI Taxonomy" id="2840936"/>
    <lineage>
        <taxon>Bacteria</taxon>
        <taxon>Candidatus Scatousia</taxon>
    </lineage>
</organism>
<dbReference type="EMBL" id="JADIND010000062">
    <property type="protein sequence ID" value="MBO8430299.1"/>
    <property type="molecule type" value="Genomic_DNA"/>
</dbReference>
<feature type="domain" description="SLH" evidence="2">
    <location>
        <begin position="248"/>
        <end position="311"/>
    </location>
</feature>
<protein>
    <submittedName>
        <fullName evidence="3">S-layer homology domain-containing protein</fullName>
    </submittedName>
</protein>
<dbReference type="PROSITE" id="PS51257">
    <property type="entry name" value="PROKAR_LIPOPROTEIN"/>
    <property type="match status" value="1"/>
</dbReference>
<proteinExistence type="predicted"/>
<dbReference type="AlphaFoldDB" id="A0A9D9DM76"/>
<comment type="caution">
    <text evidence="3">The sequence shown here is derived from an EMBL/GenBank/DDBJ whole genome shotgun (WGS) entry which is preliminary data.</text>
</comment>
<dbReference type="Proteomes" id="UP000823632">
    <property type="component" value="Unassembled WGS sequence"/>
</dbReference>
<evidence type="ECO:0000313" key="3">
    <source>
        <dbReference type="EMBL" id="MBO8430299.1"/>
    </source>
</evidence>
<feature type="domain" description="SLH" evidence="2">
    <location>
        <begin position="313"/>
        <end position="373"/>
    </location>
</feature>
<dbReference type="InterPro" id="IPR001119">
    <property type="entry name" value="SLH_dom"/>
</dbReference>
<feature type="chain" id="PRO_5039481465" evidence="1">
    <location>
        <begin position="27"/>
        <end position="680"/>
    </location>
</feature>
<gene>
    <name evidence="3" type="ORF">IAC76_02820</name>
</gene>
<evidence type="ECO:0000256" key="1">
    <source>
        <dbReference type="SAM" id="SignalP"/>
    </source>
</evidence>
<name>A0A9D9DM76_9BACT</name>
<evidence type="ECO:0000259" key="2">
    <source>
        <dbReference type="PROSITE" id="PS51272"/>
    </source>
</evidence>
<evidence type="ECO:0000313" key="4">
    <source>
        <dbReference type="Proteomes" id="UP000823632"/>
    </source>
</evidence>
<reference evidence="3" key="2">
    <citation type="journal article" date="2021" name="PeerJ">
        <title>Extensive microbial diversity within the chicken gut microbiome revealed by metagenomics and culture.</title>
        <authorList>
            <person name="Gilroy R."/>
            <person name="Ravi A."/>
            <person name="Getino M."/>
            <person name="Pursley I."/>
            <person name="Horton D.L."/>
            <person name="Alikhan N.F."/>
            <person name="Baker D."/>
            <person name="Gharbi K."/>
            <person name="Hall N."/>
            <person name="Watson M."/>
            <person name="Adriaenssens E.M."/>
            <person name="Foster-Nyarko E."/>
            <person name="Jarju S."/>
            <person name="Secka A."/>
            <person name="Antonio M."/>
            <person name="Oren A."/>
            <person name="Chaudhuri R.R."/>
            <person name="La Ragione R."/>
            <person name="Hildebrand F."/>
            <person name="Pallen M.J."/>
        </authorList>
    </citation>
    <scope>NUCLEOTIDE SEQUENCE</scope>
    <source>
        <strain evidence="3">10192</strain>
    </source>
</reference>
<keyword evidence="1" id="KW-0732">Signal</keyword>
<dbReference type="PANTHER" id="PTHR43308:SF5">
    <property type="entry name" value="S-LAYER PROTEIN _ PEPTIDOGLYCAN ENDO-BETA-N-ACETYLGLUCOSAMINIDASE"/>
    <property type="match status" value="1"/>
</dbReference>
<dbReference type="Pfam" id="PF00395">
    <property type="entry name" value="SLH"/>
    <property type="match status" value="3"/>
</dbReference>
<sequence length="680" mass="72316">MTIKKLTVAAAIAVGIATCSLNSAMAACPCMQPAPQAPCEQLPVVTGSACPCDPAPKCNKCQKAIDECDCQKADPCNDPCKDDDPCPPKKSDCGCQNDEISCDKPAEPACTVCPMTGKPDRADMKQVYGYPNAIYGTNNYVGKPASSILSSETGFLNAPSALSSNVSGTTVASDSQITGAAAQIPCLNEAPTRHNGIPIERNERIMDGNNCPIDIQTENSLQAVKKTLVPYEIKNEGCPIGGAAPTYGGCSFPDVPQHYWAACDIDKLAINDVVVGYPDGMFKPNRNISRAEFATMLVKGFNLDDCGMPKESLFKDVPSNNWANAAIAKAVDEDLLAGYPNGKFEPDHNVTRCEALTTIAKGMTCDIDECKANEILSRYSDGNSIPDWARIPVAKSLENGALKDSPNPNMIMPNKEATRAEVASMMQTVRVALGYDTNPQTANNICPACPVDKKAFVENEEIVKIPTLKVKMIDQLTAKSSHVGQYFRANTLEDITINGQTFPCGSTVTGQVVEVIRPSGCDKGALKLAFTDIKNGDCKAKLPKQILQAQVNKSKQVNPVARLVEMPFTLAGSLVGVVGRTAGGILTNVGNAAENVSNDAGYMLGHVFQGKFGAAARNLGDGIWETVKAPIDVTRTALSGTMGLFQTTGDEFAYLVDPKGYKISAVNPREHVTIAFGCSE</sequence>
<feature type="signal peptide" evidence="1">
    <location>
        <begin position="1"/>
        <end position="26"/>
    </location>
</feature>
<dbReference type="PROSITE" id="PS51272">
    <property type="entry name" value="SLH"/>
    <property type="match status" value="3"/>
</dbReference>
<accession>A0A9D9DM76</accession>
<reference evidence="3" key="1">
    <citation type="submission" date="2020-10" db="EMBL/GenBank/DDBJ databases">
        <authorList>
            <person name="Gilroy R."/>
        </authorList>
    </citation>
    <scope>NUCLEOTIDE SEQUENCE</scope>
    <source>
        <strain evidence="3">10192</strain>
    </source>
</reference>